<proteinExistence type="predicted"/>
<dbReference type="SMART" id="SM00530">
    <property type="entry name" value="HTH_XRE"/>
    <property type="match status" value="1"/>
</dbReference>
<dbReference type="CDD" id="cd00093">
    <property type="entry name" value="HTH_XRE"/>
    <property type="match status" value="1"/>
</dbReference>
<sequence>MESKSLFYPVKHELSEDEKKKISYERLVFNVTEDILIAMEDAGITQHKLATILGKSKSFVSQILNGKRNMTLRTLSNICFALDLKPTINIYDANNADVSHEKVPDLNYKRMYGDDKFINTAPVIRGKRSIKILISDNSSTDTIMLYTDLQQGC</sequence>
<dbReference type="InterPro" id="IPR001387">
    <property type="entry name" value="Cro/C1-type_HTH"/>
</dbReference>
<reference evidence="2" key="1">
    <citation type="submission" date="2023-04" db="EMBL/GenBank/DDBJ databases">
        <authorList>
            <person name="Li W."/>
        </authorList>
    </citation>
    <scope>NUCLEOTIDE SEQUENCE</scope>
    <source>
        <strain evidence="2">QITACRE101</strain>
    </source>
</reference>
<evidence type="ECO:0000313" key="3">
    <source>
        <dbReference type="Proteomes" id="UP001162044"/>
    </source>
</evidence>
<dbReference type="InterPro" id="IPR010982">
    <property type="entry name" value="Lambda_DNA-bd_dom_sf"/>
</dbReference>
<accession>A0AB35L8M5</accession>
<feature type="domain" description="HTH cro/C1-type" evidence="1">
    <location>
        <begin position="35"/>
        <end position="89"/>
    </location>
</feature>
<dbReference type="AlphaFoldDB" id="A0AB35L8M5"/>
<reference evidence="2" key="2">
    <citation type="submission" date="2023-10" db="EMBL/GenBank/DDBJ databases">
        <title>Analysis of Resistance Genes of Carbapenem-resistant Providencia rettgeri.</title>
        <authorList>
            <person name="Liu M."/>
        </authorList>
    </citation>
    <scope>NUCLEOTIDE SEQUENCE</scope>
    <source>
        <strain evidence="2">QITACRE101</strain>
    </source>
</reference>
<dbReference type="SUPFAM" id="SSF47413">
    <property type="entry name" value="lambda repressor-like DNA-binding domains"/>
    <property type="match status" value="1"/>
</dbReference>
<protein>
    <submittedName>
        <fullName evidence="2">Helix-turn-helix transcriptional regulator</fullName>
    </submittedName>
</protein>
<dbReference type="Pfam" id="PF01381">
    <property type="entry name" value="HTH_3"/>
    <property type="match status" value="1"/>
</dbReference>
<dbReference type="GeneID" id="89489905"/>
<dbReference type="RefSeq" id="WP_209101625.1">
    <property type="nucleotide sequence ID" value="NZ_JACTAI010000001.1"/>
</dbReference>
<gene>
    <name evidence="2" type="ORF">QDQ51_04435</name>
</gene>
<evidence type="ECO:0000313" key="2">
    <source>
        <dbReference type="EMBL" id="MDH2304665.1"/>
    </source>
</evidence>
<dbReference type="Proteomes" id="UP001162044">
    <property type="component" value="Unassembled WGS sequence"/>
</dbReference>
<dbReference type="EMBL" id="JARVQW010000001">
    <property type="protein sequence ID" value="MDH2304665.1"/>
    <property type="molecule type" value="Genomic_DNA"/>
</dbReference>
<evidence type="ECO:0000259" key="1">
    <source>
        <dbReference type="PROSITE" id="PS50943"/>
    </source>
</evidence>
<dbReference type="GO" id="GO:0003677">
    <property type="term" value="F:DNA binding"/>
    <property type="evidence" value="ECO:0007669"/>
    <property type="project" value="InterPro"/>
</dbReference>
<dbReference type="PROSITE" id="PS50943">
    <property type="entry name" value="HTH_CROC1"/>
    <property type="match status" value="1"/>
</dbReference>
<organism evidence="2 3">
    <name type="scientific">Providencia rettgeri</name>
    <dbReference type="NCBI Taxonomy" id="587"/>
    <lineage>
        <taxon>Bacteria</taxon>
        <taxon>Pseudomonadati</taxon>
        <taxon>Pseudomonadota</taxon>
        <taxon>Gammaproteobacteria</taxon>
        <taxon>Enterobacterales</taxon>
        <taxon>Morganellaceae</taxon>
        <taxon>Providencia</taxon>
    </lineage>
</organism>
<dbReference type="Gene3D" id="1.10.260.40">
    <property type="entry name" value="lambda repressor-like DNA-binding domains"/>
    <property type="match status" value="1"/>
</dbReference>
<name>A0AB35L8M5_PRORE</name>
<comment type="caution">
    <text evidence="2">The sequence shown here is derived from an EMBL/GenBank/DDBJ whole genome shotgun (WGS) entry which is preliminary data.</text>
</comment>